<protein>
    <submittedName>
        <fullName evidence="2">Uncharacterized protein</fullName>
    </submittedName>
</protein>
<evidence type="ECO:0000313" key="3">
    <source>
        <dbReference type="Proteomes" id="UP000494365"/>
    </source>
</evidence>
<sequence length="240" mass="26519">MARGKTSLTLMPGSRSREARGRRITDLIGTNGWPGSAGDVRMWRAMDISWGRGSVGPGQLDSPGELMRVDKTGPKFDSDLPLVLIRNDQNGIGSLLLLGYSPRWNASVPGDSGSAPNDVEAWKRYVDAVVRKYSAPPYNLRYFQIWNEAAGKLSGGLLQATFWHGPDFNADEKRSGPYERAMQDYVERIHIPAGPNHPRLPRVCCLRWMPGPRRALQLQEMAGVQEPGIEGADARLGRLP</sequence>
<feature type="region of interest" description="Disordered" evidence="1">
    <location>
        <begin position="1"/>
        <end position="21"/>
    </location>
</feature>
<gene>
    <name evidence="2" type="ORF">LMG28614_00189</name>
</gene>
<accession>A0A6S7B2T0</accession>
<reference evidence="2 3" key="1">
    <citation type="submission" date="2020-04" db="EMBL/GenBank/DDBJ databases">
        <authorList>
            <person name="De Canck E."/>
        </authorList>
    </citation>
    <scope>NUCLEOTIDE SEQUENCE [LARGE SCALE GENOMIC DNA]</scope>
    <source>
        <strain evidence="2 3">LMG 28614</strain>
    </source>
</reference>
<evidence type="ECO:0000256" key="1">
    <source>
        <dbReference type="SAM" id="MobiDB-lite"/>
    </source>
</evidence>
<organism evidence="2 3">
    <name type="scientific">Paraburkholderia ultramafica</name>
    <dbReference type="NCBI Taxonomy" id="1544867"/>
    <lineage>
        <taxon>Bacteria</taxon>
        <taxon>Pseudomonadati</taxon>
        <taxon>Pseudomonadota</taxon>
        <taxon>Betaproteobacteria</taxon>
        <taxon>Burkholderiales</taxon>
        <taxon>Burkholderiaceae</taxon>
        <taxon>Paraburkholderia</taxon>
    </lineage>
</organism>
<proteinExistence type="predicted"/>
<dbReference type="SUPFAM" id="SSF51445">
    <property type="entry name" value="(Trans)glycosidases"/>
    <property type="match status" value="1"/>
</dbReference>
<dbReference type="Gene3D" id="3.20.20.80">
    <property type="entry name" value="Glycosidases"/>
    <property type="match status" value="1"/>
</dbReference>
<dbReference type="Proteomes" id="UP000494365">
    <property type="component" value="Unassembled WGS sequence"/>
</dbReference>
<dbReference type="EMBL" id="CADIKK010000001">
    <property type="protein sequence ID" value="CAB3776312.1"/>
    <property type="molecule type" value="Genomic_DNA"/>
</dbReference>
<dbReference type="InterPro" id="IPR017853">
    <property type="entry name" value="GH"/>
</dbReference>
<keyword evidence="3" id="KW-1185">Reference proteome</keyword>
<name>A0A6S7B2T0_9BURK</name>
<evidence type="ECO:0000313" key="2">
    <source>
        <dbReference type="EMBL" id="CAB3776312.1"/>
    </source>
</evidence>
<dbReference type="AlphaFoldDB" id="A0A6S7B2T0"/>